<organism evidence="2">
    <name type="scientific">Aureobasidium pullulans</name>
    <name type="common">Black yeast</name>
    <name type="synonym">Pullularia pullulans</name>
    <dbReference type="NCBI Taxonomy" id="5580"/>
    <lineage>
        <taxon>Eukaryota</taxon>
        <taxon>Fungi</taxon>
        <taxon>Dikarya</taxon>
        <taxon>Ascomycota</taxon>
        <taxon>Pezizomycotina</taxon>
        <taxon>Dothideomycetes</taxon>
        <taxon>Dothideomycetidae</taxon>
        <taxon>Dothideales</taxon>
        <taxon>Saccotheciaceae</taxon>
        <taxon>Aureobasidium</taxon>
    </lineage>
</organism>
<evidence type="ECO:0000256" key="1">
    <source>
        <dbReference type="SAM" id="MobiDB-lite"/>
    </source>
</evidence>
<protein>
    <recommendedName>
        <fullName evidence="3">Zn(2)-C6 fungal-type domain-containing protein</fullName>
    </recommendedName>
</protein>
<accession>A0A4V6TBL5</accession>
<proteinExistence type="predicted"/>
<reference evidence="2" key="1">
    <citation type="submission" date="2018-10" db="EMBL/GenBank/DDBJ databases">
        <title>Fifty Aureobasidium pullulans genomes reveal a recombining polyextremotolerant generalist.</title>
        <authorList>
            <person name="Gostincar C."/>
            <person name="Turk M."/>
            <person name="Zajc J."/>
            <person name="Gunde-Cimerman N."/>
        </authorList>
    </citation>
    <scope>NUCLEOTIDE SEQUENCE [LARGE SCALE GENOMIC DNA]</scope>
    <source>
        <strain evidence="2">EXF-10085</strain>
    </source>
</reference>
<name>A0A4V6TBL5_AURPU</name>
<dbReference type="AlphaFoldDB" id="A0A4V6TBL5"/>
<sequence length="244" mass="26339">MPTTIKLADRQTELLRAFFEYDGTVKMKWGRLADGIGMERNAAKVQFGHLLGKMKAAVAAPGGYGHVATTTTTAAPSVTTSTAALMEEHEDKHEEQENEGLDKPANTTTVPTPESAAITAVQSDGSTTTKYNKTCQACTKLQVHCEKTAGSKICKRCHEKDITCELMPRKEYSSVNRPKRKVSDIDCVATAINAVDTTDPVVSAPNPPTKKLKTAAPEATTNDVAPRSRRYRTVGNEVSDDPDA</sequence>
<dbReference type="EMBL" id="QZAS01000012">
    <property type="protein sequence ID" value="THX12408.1"/>
    <property type="molecule type" value="Genomic_DNA"/>
</dbReference>
<evidence type="ECO:0008006" key="3">
    <source>
        <dbReference type="Google" id="ProtNLM"/>
    </source>
</evidence>
<comment type="caution">
    <text evidence="2">The sequence shown here is derived from an EMBL/GenBank/DDBJ whole genome shotgun (WGS) entry which is preliminary data.</text>
</comment>
<feature type="region of interest" description="Disordered" evidence="1">
    <location>
        <begin position="199"/>
        <end position="244"/>
    </location>
</feature>
<gene>
    <name evidence="2" type="ORF">D6D13_04237</name>
</gene>
<evidence type="ECO:0000313" key="2">
    <source>
        <dbReference type="EMBL" id="THX12408.1"/>
    </source>
</evidence>
<feature type="region of interest" description="Disordered" evidence="1">
    <location>
        <begin position="87"/>
        <end position="111"/>
    </location>
</feature>